<dbReference type="STRING" id="1715691.TA5113_03288"/>
<dbReference type="AlphaFoldDB" id="A0A0P1IN89"/>
<proteinExistence type="predicted"/>
<dbReference type="InterPro" id="IPR007332">
    <property type="entry name" value="DUF411"/>
</dbReference>
<dbReference type="RefSeq" id="WP_058314103.1">
    <property type="nucleotide sequence ID" value="NZ_CYTO01000026.1"/>
</dbReference>
<organism evidence="2 3">
    <name type="scientific">Cognatishimia activa</name>
    <dbReference type="NCBI Taxonomy" id="1715691"/>
    <lineage>
        <taxon>Bacteria</taxon>
        <taxon>Pseudomonadati</taxon>
        <taxon>Pseudomonadota</taxon>
        <taxon>Alphaproteobacteria</taxon>
        <taxon>Rhodobacterales</taxon>
        <taxon>Paracoccaceae</taxon>
        <taxon>Cognatishimia</taxon>
    </lineage>
</organism>
<gene>
    <name evidence="2" type="ORF">TA5114_00879</name>
</gene>
<sequence length="148" mass="15510">MDRRQFVLTVASAIAAGPALSQTATPMLQVTKTPTCGCCGAWVDEMISAGFKASVEDVDYDTLQVLKQKYGIAPELAGCHTTSVSGYFVEGHVPASDIARLLQEKPAARGVTAPGMPMGSPGMGTRGDPYDVMLVLMDGSTRVFATHG</sequence>
<reference evidence="3" key="1">
    <citation type="submission" date="2015-09" db="EMBL/GenBank/DDBJ databases">
        <authorList>
            <person name="Rodrigo-Torres Lidia"/>
            <person name="Arahal R.David."/>
        </authorList>
    </citation>
    <scope>NUCLEOTIDE SEQUENCE [LARGE SCALE GENOMIC DNA]</scope>
    <source>
        <strain evidence="3">CECT 5114</strain>
    </source>
</reference>
<keyword evidence="1" id="KW-0732">Signal</keyword>
<dbReference type="EMBL" id="CYUE01000007">
    <property type="protein sequence ID" value="CUK25089.1"/>
    <property type="molecule type" value="Genomic_DNA"/>
</dbReference>
<evidence type="ECO:0000313" key="2">
    <source>
        <dbReference type="EMBL" id="CUK25089.1"/>
    </source>
</evidence>
<evidence type="ECO:0000313" key="3">
    <source>
        <dbReference type="Proteomes" id="UP000051184"/>
    </source>
</evidence>
<accession>A0A0P1IN89</accession>
<dbReference type="OrthoDB" id="14727at2"/>
<dbReference type="Proteomes" id="UP000051184">
    <property type="component" value="Unassembled WGS sequence"/>
</dbReference>
<evidence type="ECO:0008006" key="4">
    <source>
        <dbReference type="Google" id="ProtNLM"/>
    </source>
</evidence>
<evidence type="ECO:0000256" key="1">
    <source>
        <dbReference type="SAM" id="SignalP"/>
    </source>
</evidence>
<dbReference type="Pfam" id="PF04214">
    <property type="entry name" value="DUF411"/>
    <property type="match status" value="1"/>
</dbReference>
<keyword evidence="3" id="KW-1185">Reference proteome</keyword>
<protein>
    <recommendedName>
        <fullName evidence="4">Metal-binding protein</fullName>
    </recommendedName>
</protein>
<name>A0A0P1IN89_9RHOB</name>
<feature type="chain" id="PRO_5006065445" description="Metal-binding protein" evidence="1">
    <location>
        <begin position="22"/>
        <end position="148"/>
    </location>
</feature>
<feature type="signal peptide" evidence="1">
    <location>
        <begin position="1"/>
        <end position="21"/>
    </location>
</feature>